<feature type="compositionally biased region" description="Polar residues" evidence="1">
    <location>
        <begin position="83"/>
        <end position="100"/>
    </location>
</feature>
<feature type="non-terminal residue" evidence="2">
    <location>
        <position position="1"/>
    </location>
</feature>
<organism evidence="2 3">
    <name type="scientific">Trifolium medium</name>
    <dbReference type="NCBI Taxonomy" id="97028"/>
    <lineage>
        <taxon>Eukaryota</taxon>
        <taxon>Viridiplantae</taxon>
        <taxon>Streptophyta</taxon>
        <taxon>Embryophyta</taxon>
        <taxon>Tracheophyta</taxon>
        <taxon>Spermatophyta</taxon>
        <taxon>Magnoliopsida</taxon>
        <taxon>eudicotyledons</taxon>
        <taxon>Gunneridae</taxon>
        <taxon>Pentapetalae</taxon>
        <taxon>rosids</taxon>
        <taxon>fabids</taxon>
        <taxon>Fabales</taxon>
        <taxon>Fabaceae</taxon>
        <taxon>Papilionoideae</taxon>
        <taxon>50 kb inversion clade</taxon>
        <taxon>NPAAA clade</taxon>
        <taxon>Hologalegina</taxon>
        <taxon>IRL clade</taxon>
        <taxon>Trifolieae</taxon>
        <taxon>Trifolium</taxon>
    </lineage>
</organism>
<comment type="caution">
    <text evidence="2">The sequence shown here is derived from an EMBL/GenBank/DDBJ whole genome shotgun (WGS) entry which is preliminary data.</text>
</comment>
<dbReference type="AlphaFoldDB" id="A0A392SJC5"/>
<dbReference type="EMBL" id="LXQA010394007">
    <property type="protein sequence ID" value="MCI48971.1"/>
    <property type="molecule type" value="Genomic_DNA"/>
</dbReference>
<sequence>NHTRHQPHTSGARSNTSHHTYASPTSQIRRSRDHHPFSDPSQPPPLNLRSVATPTPPHHLHLISVAITTTKEKFNPSGAVETSCDTLTHQPRSHEPNNNT</sequence>
<reference evidence="2 3" key="1">
    <citation type="journal article" date="2018" name="Front. Plant Sci.">
        <title>Red Clover (Trifolium pratense) and Zigzag Clover (T. medium) - A Picture of Genomic Similarities and Differences.</title>
        <authorList>
            <person name="Dluhosova J."/>
            <person name="Istvanek J."/>
            <person name="Nedelnik J."/>
            <person name="Repkova J."/>
        </authorList>
    </citation>
    <scope>NUCLEOTIDE SEQUENCE [LARGE SCALE GENOMIC DNA]</scope>
    <source>
        <strain evidence="3">cv. 10/8</strain>
        <tissue evidence="2">Leaf</tissue>
    </source>
</reference>
<name>A0A392SJC5_9FABA</name>
<feature type="region of interest" description="Disordered" evidence="1">
    <location>
        <begin position="73"/>
        <end position="100"/>
    </location>
</feature>
<evidence type="ECO:0000313" key="2">
    <source>
        <dbReference type="EMBL" id="MCI48971.1"/>
    </source>
</evidence>
<accession>A0A392SJC5</accession>
<evidence type="ECO:0000256" key="1">
    <source>
        <dbReference type="SAM" id="MobiDB-lite"/>
    </source>
</evidence>
<proteinExistence type="predicted"/>
<feature type="region of interest" description="Disordered" evidence="1">
    <location>
        <begin position="1"/>
        <end position="59"/>
    </location>
</feature>
<keyword evidence="3" id="KW-1185">Reference proteome</keyword>
<protein>
    <submittedName>
        <fullName evidence="2">Uncharacterized protein</fullName>
    </submittedName>
</protein>
<evidence type="ECO:0000313" key="3">
    <source>
        <dbReference type="Proteomes" id="UP000265520"/>
    </source>
</evidence>
<dbReference type="Proteomes" id="UP000265520">
    <property type="component" value="Unassembled WGS sequence"/>
</dbReference>
<feature type="compositionally biased region" description="Polar residues" evidence="1">
    <location>
        <begin position="8"/>
        <end position="28"/>
    </location>
</feature>